<feature type="compositionally biased region" description="Basic and acidic residues" evidence="1">
    <location>
        <begin position="68"/>
        <end position="79"/>
    </location>
</feature>
<dbReference type="EMBL" id="LXQD01000233">
    <property type="protein sequence ID" value="RCJ31420.1"/>
    <property type="molecule type" value="Genomic_DNA"/>
</dbReference>
<evidence type="ECO:0000256" key="1">
    <source>
        <dbReference type="SAM" id="MobiDB-lite"/>
    </source>
</evidence>
<dbReference type="EMBL" id="LXQD01000330">
    <property type="protein sequence ID" value="RCJ21426.1"/>
    <property type="molecule type" value="Genomic_DNA"/>
</dbReference>
<dbReference type="AlphaFoldDB" id="A0A367QB75"/>
<evidence type="ECO:0000313" key="6">
    <source>
        <dbReference type="Proteomes" id="UP000252107"/>
    </source>
</evidence>
<sequence length="79" mass="9212">MNQNLPQELDRESLNQLSKEELVEIIIEQSKVIRELQKIIYELQQEIERLKVSRDLDSSNSSKPPSGDIHKKSENKKVP</sequence>
<protein>
    <submittedName>
        <fullName evidence="2">Transposase</fullName>
    </submittedName>
</protein>
<feature type="region of interest" description="Disordered" evidence="1">
    <location>
        <begin position="52"/>
        <end position="79"/>
    </location>
</feature>
<gene>
    <name evidence="4" type="ORF">A6770_15970</name>
    <name evidence="2" type="ORF">A6770_30305</name>
    <name evidence="5" type="ORF">A6770_38050</name>
    <name evidence="3" type="ORF">A6770_41415</name>
</gene>
<dbReference type="Proteomes" id="UP000252107">
    <property type="component" value="Unassembled WGS sequence"/>
</dbReference>
<feature type="non-terminal residue" evidence="2">
    <location>
        <position position="79"/>
    </location>
</feature>
<evidence type="ECO:0000313" key="2">
    <source>
        <dbReference type="EMBL" id="RCJ21426.1"/>
    </source>
</evidence>
<proteinExistence type="predicted"/>
<accession>A0A367QB75</accession>
<organism evidence="2 6">
    <name type="scientific">Nostoc minutum NIES-26</name>
    <dbReference type="NCBI Taxonomy" id="1844469"/>
    <lineage>
        <taxon>Bacteria</taxon>
        <taxon>Bacillati</taxon>
        <taxon>Cyanobacteriota</taxon>
        <taxon>Cyanophyceae</taxon>
        <taxon>Nostocales</taxon>
        <taxon>Nostocaceae</taxon>
        <taxon>Nostoc</taxon>
    </lineage>
</organism>
<keyword evidence="6" id="KW-1185">Reference proteome</keyword>
<evidence type="ECO:0000313" key="3">
    <source>
        <dbReference type="EMBL" id="RCJ31420.1"/>
    </source>
</evidence>
<dbReference type="EMBL" id="LXQD01000153">
    <property type="protein sequence ID" value="RCJ35325.1"/>
    <property type="molecule type" value="Genomic_DNA"/>
</dbReference>
<dbReference type="EMBL" id="LXQD01000056">
    <property type="protein sequence ID" value="RCJ40125.1"/>
    <property type="molecule type" value="Genomic_DNA"/>
</dbReference>
<reference evidence="6" key="2">
    <citation type="submission" date="2016-04" db="EMBL/GenBank/DDBJ databases">
        <authorList>
            <person name="Tabuchi Yagui T.R."/>
        </authorList>
    </citation>
    <scope>NUCLEOTIDE SEQUENCE [LARGE SCALE GENOMIC DNA]</scope>
</reference>
<evidence type="ECO:0000313" key="4">
    <source>
        <dbReference type="EMBL" id="RCJ35325.1"/>
    </source>
</evidence>
<reference evidence="2" key="1">
    <citation type="submission" date="2016-04" db="EMBL/GenBank/DDBJ databases">
        <authorList>
            <person name="Evans L.H."/>
            <person name="Alamgir A."/>
            <person name="Owens N."/>
            <person name="Weber N.D."/>
            <person name="Virtaneva K."/>
            <person name="Barbian K."/>
            <person name="Babar A."/>
            <person name="Rosenke K."/>
        </authorList>
    </citation>
    <scope>NUCLEOTIDE SEQUENCE [LARGE SCALE GENOMIC DNA]</scope>
    <source>
        <strain evidence="2">NIES-26</strain>
    </source>
</reference>
<name>A0A367QB75_9NOSO</name>
<evidence type="ECO:0000313" key="5">
    <source>
        <dbReference type="EMBL" id="RCJ40125.1"/>
    </source>
</evidence>
<comment type="caution">
    <text evidence="2">The sequence shown here is derived from an EMBL/GenBank/DDBJ whole genome shotgun (WGS) entry which is preliminary data.</text>
</comment>